<dbReference type="AlphaFoldDB" id="A0A8C9G205"/>
<proteinExistence type="predicted"/>
<dbReference type="AntiFam" id="ANF00149">
    <property type="entry name" value="Shadow ORF (opposite cshA)"/>
</dbReference>
<organism evidence="1 2">
    <name type="scientific">Pavo cristatus</name>
    <name type="common">Indian peafowl</name>
    <name type="synonym">Blue peafowl</name>
    <dbReference type="NCBI Taxonomy" id="9049"/>
    <lineage>
        <taxon>Eukaryota</taxon>
        <taxon>Metazoa</taxon>
        <taxon>Chordata</taxon>
        <taxon>Craniata</taxon>
        <taxon>Vertebrata</taxon>
        <taxon>Euteleostomi</taxon>
        <taxon>Archelosauria</taxon>
        <taxon>Archosauria</taxon>
        <taxon>Dinosauria</taxon>
        <taxon>Saurischia</taxon>
        <taxon>Theropoda</taxon>
        <taxon>Coelurosauria</taxon>
        <taxon>Aves</taxon>
        <taxon>Neognathae</taxon>
        <taxon>Galloanserae</taxon>
        <taxon>Galliformes</taxon>
        <taxon>Phasianidae</taxon>
        <taxon>Phasianinae</taxon>
        <taxon>Pavo</taxon>
    </lineage>
</organism>
<reference evidence="1" key="2">
    <citation type="submission" date="2025-09" db="UniProtKB">
        <authorList>
            <consortium name="Ensembl"/>
        </authorList>
    </citation>
    <scope>IDENTIFICATION</scope>
</reference>
<sequence length="212" mass="22662">MYLAEDHGLANGDAAIKVAEGLILLLPVPADKIVLPNVGQSELLLSQLDDDGPGDNLQGKFPESFLEGGREKQHLAVLGENFHDSPLDADALGGESLRVNHDVSLIQHKHADPPHVEQSPLEAPVQHGAWRANDNLLLQAGLTSVALHSIGDPDVIAEPPHLLCHMTNLQGQLIGGSQTKALGGRGERYEATARHQKALKSINEQQPGSCRL</sequence>
<accession>A0A8C9G205</accession>
<name>A0A8C9G205_PAVCR</name>
<dbReference type="Ensembl" id="ENSPSTT00000024801.1">
    <property type="protein sequence ID" value="ENSPSTP00000023573.1"/>
    <property type="gene ID" value="ENSPSTG00000017358.1"/>
</dbReference>
<evidence type="ECO:0000313" key="2">
    <source>
        <dbReference type="Proteomes" id="UP000694428"/>
    </source>
</evidence>
<reference evidence="1" key="1">
    <citation type="submission" date="2025-08" db="UniProtKB">
        <authorList>
            <consortium name="Ensembl"/>
        </authorList>
    </citation>
    <scope>IDENTIFICATION</scope>
</reference>
<evidence type="ECO:0000313" key="1">
    <source>
        <dbReference type="Ensembl" id="ENSPSTP00000023573.1"/>
    </source>
</evidence>
<keyword evidence="2" id="KW-1185">Reference proteome</keyword>
<protein>
    <submittedName>
        <fullName evidence="1">Uncharacterized protein</fullName>
    </submittedName>
</protein>
<dbReference type="Proteomes" id="UP000694428">
    <property type="component" value="Unplaced"/>
</dbReference>